<protein>
    <submittedName>
        <fullName evidence="2">Uncharacterized protein</fullName>
    </submittedName>
</protein>
<sequence length="402" mass="46044">MANKRFLRILFNVLVIVFGGLALWQFSFFRPYFGQPPAITHRISGNQTGPEDSVVAAPGLRYQRNAFARFWLGDHNRQRWATPVQVPVFRTGQPPHFFKILKRGGGMQTISFTLTDINGTAYALRSVDKNPVFALPPFARYTLVRSFVQDQISAADPYAFLVVAELARGAGIRQTQPQVVFVMPGDPAFQIFGIHKGGFFNLSQKYVEPSSLKQPNEKFTGFYTTLEMFHILDRDPAASVESAYYLKCRLFDLLISDWDRHAGQWDWLGFSGPKGTVFRPLPKDRDQALGYYEDGIIPALLTSKIGIRKFTSFTEEYNDVEGFTHNGRQLDERFLKHLKREQFIKTAKDLQLALTDMVLKNAVKQYPREVYPEAAPSIYRKLKARRDKLPEAALEFYKVYQD</sequence>
<evidence type="ECO:0000313" key="2">
    <source>
        <dbReference type="EMBL" id="KAA9332700.1"/>
    </source>
</evidence>
<accession>A0A5N1IRR5</accession>
<proteinExistence type="predicted"/>
<evidence type="ECO:0000256" key="1">
    <source>
        <dbReference type="SAM" id="Phobius"/>
    </source>
</evidence>
<keyword evidence="1" id="KW-0472">Membrane</keyword>
<name>A0A5N1IRR5_9BACT</name>
<dbReference type="Proteomes" id="UP000326570">
    <property type="component" value="Unassembled WGS sequence"/>
</dbReference>
<organism evidence="2 3">
    <name type="scientific">Adhaeribacter soli</name>
    <dbReference type="NCBI Taxonomy" id="2607655"/>
    <lineage>
        <taxon>Bacteria</taxon>
        <taxon>Pseudomonadati</taxon>
        <taxon>Bacteroidota</taxon>
        <taxon>Cytophagia</taxon>
        <taxon>Cytophagales</taxon>
        <taxon>Hymenobacteraceae</taxon>
        <taxon>Adhaeribacter</taxon>
    </lineage>
</organism>
<gene>
    <name evidence="2" type="ORF">F0P94_11875</name>
</gene>
<keyword evidence="3" id="KW-1185">Reference proteome</keyword>
<reference evidence="2 3" key="1">
    <citation type="submission" date="2019-09" db="EMBL/GenBank/DDBJ databases">
        <title>Genome sequence of Adhaeribacter sp. M2.</title>
        <authorList>
            <person name="Srinivasan S."/>
        </authorList>
    </citation>
    <scope>NUCLEOTIDE SEQUENCE [LARGE SCALE GENOMIC DNA]</scope>
    <source>
        <strain evidence="2 3">M2</strain>
    </source>
</reference>
<evidence type="ECO:0000313" key="3">
    <source>
        <dbReference type="Proteomes" id="UP000326570"/>
    </source>
</evidence>
<dbReference type="RefSeq" id="WP_150904113.1">
    <property type="nucleotide sequence ID" value="NZ_VTWT01000006.1"/>
</dbReference>
<keyword evidence="1" id="KW-1133">Transmembrane helix</keyword>
<keyword evidence="1" id="KW-0812">Transmembrane</keyword>
<dbReference type="EMBL" id="VTWT01000006">
    <property type="protein sequence ID" value="KAA9332700.1"/>
    <property type="molecule type" value="Genomic_DNA"/>
</dbReference>
<comment type="caution">
    <text evidence="2">The sequence shown here is derived from an EMBL/GenBank/DDBJ whole genome shotgun (WGS) entry which is preliminary data.</text>
</comment>
<dbReference type="AlphaFoldDB" id="A0A5N1IRR5"/>
<feature type="transmembrane region" description="Helical" evidence="1">
    <location>
        <begin position="7"/>
        <end position="26"/>
    </location>
</feature>